<dbReference type="PANTHER" id="PTHR43802:SF1">
    <property type="entry name" value="IP11341P-RELATED"/>
    <property type="match status" value="1"/>
</dbReference>
<sequence>MQLGGFFELSNEPVSFETRDNIAIIAINRPDRRNAIDERTSPQLRIAVDRFESDDHLAVGILRGEGPVFCSGMDLQAFVDGEAEEILFGDGHLGGLVSRARTKPVLAAVQGAAIAGGFELMLACDLVVSTENCKFGLPEAKRGLVAGAGGALRLGEMLPPVLANEILLTGLLFEAPRAYQLGLVNRLVPEHFLLEAAMSLADSIAQNAPLSVRASLALVKAQSEKARNSLWTLNDELLRELMRSNDALEGATAYKAKRRPIWRGD</sequence>
<dbReference type="Gene3D" id="3.90.226.10">
    <property type="entry name" value="2-enoyl-CoA Hydratase, Chain A, domain 1"/>
    <property type="match status" value="1"/>
</dbReference>
<dbReference type="EMBL" id="BA000012">
    <property type="protein sequence ID" value="BAB52418.1"/>
    <property type="molecule type" value="Genomic_DNA"/>
</dbReference>
<reference evidence="3 4" key="1">
    <citation type="journal article" date="2000" name="DNA Res.">
        <title>Complete genome structure of the nitrogen-fixing symbiotic bacterium Mesorhizobium loti.</title>
        <authorList>
            <person name="Kaneko T."/>
            <person name="Nakamura Y."/>
            <person name="Sato S."/>
            <person name="Asamizu E."/>
            <person name="Kato T."/>
            <person name="Sasamoto S."/>
            <person name="Watanabe A."/>
            <person name="Idesawa K."/>
            <person name="Ishikawa A."/>
            <person name="Kawashima K."/>
            <person name="Kimura T."/>
            <person name="Kishida Y."/>
            <person name="Kiyokawa C."/>
            <person name="Kohara M."/>
            <person name="Matsumoto M."/>
            <person name="Matsuno A."/>
            <person name="Mochizuki Y."/>
            <person name="Nakayama S."/>
            <person name="Nakazaki N."/>
            <person name="Shimpo S."/>
            <person name="Sugimoto M."/>
            <person name="Takeuchi C."/>
            <person name="Yamada M."/>
            <person name="Tabata S."/>
        </authorList>
    </citation>
    <scope>NUCLEOTIDE SEQUENCE [LARGE SCALE GENOMIC DNA]</scope>
    <source>
        <strain evidence="4">LMG 29417 / CECT 9101 / MAFF 303099</strain>
    </source>
</reference>
<dbReference type="RefSeq" id="WP_010913741.1">
    <property type="nucleotide sequence ID" value="NC_002678.2"/>
</dbReference>
<dbReference type="Gene3D" id="1.10.12.10">
    <property type="entry name" value="Lyase 2-enoyl-coa Hydratase, Chain A, domain 2"/>
    <property type="match status" value="1"/>
</dbReference>
<dbReference type="InterPro" id="IPR014748">
    <property type="entry name" value="Enoyl-CoA_hydra_C"/>
</dbReference>
<dbReference type="AlphaFoldDB" id="Q98AB8"/>
<dbReference type="HOGENOM" id="CLU_009834_7_4_5"/>
<dbReference type="InterPro" id="IPR029045">
    <property type="entry name" value="ClpP/crotonase-like_dom_sf"/>
</dbReference>
<organism evidence="3 4">
    <name type="scientific">Mesorhizobium japonicum (strain LMG 29417 / CECT 9101 / MAFF 303099)</name>
    <name type="common">Mesorhizobium loti (strain MAFF 303099)</name>
    <dbReference type="NCBI Taxonomy" id="266835"/>
    <lineage>
        <taxon>Bacteria</taxon>
        <taxon>Pseudomonadati</taxon>
        <taxon>Pseudomonadota</taxon>
        <taxon>Alphaproteobacteria</taxon>
        <taxon>Hyphomicrobiales</taxon>
        <taxon>Phyllobacteriaceae</taxon>
        <taxon>Mesorhizobium</taxon>
    </lineage>
</organism>
<dbReference type="CDD" id="cd06558">
    <property type="entry name" value="crotonase-like"/>
    <property type="match status" value="1"/>
</dbReference>
<evidence type="ECO:0000313" key="3">
    <source>
        <dbReference type="EMBL" id="BAB52418.1"/>
    </source>
</evidence>
<dbReference type="KEGG" id="mlo:mll8753"/>
<proteinExistence type="inferred from homology"/>
<dbReference type="GO" id="GO:0003824">
    <property type="term" value="F:catalytic activity"/>
    <property type="evidence" value="ECO:0007669"/>
    <property type="project" value="InterPro"/>
</dbReference>
<evidence type="ECO:0000256" key="1">
    <source>
        <dbReference type="ARBA" id="ARBA00005254"/>
    </source>
</evidence>
<name>Q98AB8_RHILO</name>
<gene>
    <name evidence="3" type="ordered locus">mll8753</name>
</gene>
<dbReference type="eggNOG" id="COG1024">
    <property type="taxonomic scope" value="Bacteria"/>
</dbReference>
<comment type="similarity">
    <text evidence="1 2">Belongs to the enoyl-CoA hydratase/isomerase family.</text>
</comment>
<accession>Q98AB8</accession>
<evidence type="ECO:0000313" key="4">
    <source>
        <dbReference type="Proteomes" id="UP000000552"/>
    </source>
</evidence>
<dbReference type="SUPFAM" id="SSF52096">
    <property type="entry name" value="ClpP/crotonase"/>
    <property type="match status" value="1"/>
</dbReference>
<dbReference type="Proteomes" id="UP000000552">
    <property type="component" value="Chromosome"/>
</dbReference>
<dbReference type="InterPro" id="IPR001753">
    <property type="entry name" value="Enoyl-CoA_hydra/iso"/>
</dbReference>
<evidence type="ECO:0000256" key="2">
    <source>
        <dbReference type="RuleBase" id="RU003707"/>
    </source>
</evidence>
<dbReference type="PROSITE" id="PS00166">
    <property type="entry name" value="ENOYL_COA_HYDRATASE"/>
    <property type="match status" value="1"/>
</dbReference>
<dbReference type="InterPro" id="IPR018376">
    <property type="entry name" value="Enoyl-CoA_hyd/isom_CS"/>
</dbReference>
<dbReference type="Pfam" id="PF00378">
    <property type="entry name" value="ECH_1"/>
    <property type="match status" value="1"/>
</dbReference>
<dbReference type="PANTHER" id="PTHR43802">
    <property type="entry name" value="ENOYL-COA HYDRATASE"/>
    <property type="match status" value="1"/>
</dbReference>
<protein>
    <submittedName>
        <fullName evidence="3">Mll8753 protein</fullName>
    </submittedName>
</protein>